<evidence type="ECO:0000313" key="18">
    <source>
        <dbReference type="Proteomes" id="UP000184079"/>
    </source>
</evidence>
<dbReference type="Gene3D" id="1.10.287.130">
    <property type="match status" value="1"/>
</dbReference>
<dbReference type="EMBL" id="FQXD01000028">
    <property type="protein sequence ID" value="SHH99746.1"/>
    <property type="molecule type" value="Genomic_DNA"/>
</dbReference>
<dbReference type="InterPro" id="IPR003594">
    <property type="entry name" value="HATPase_dom"/>
</dbReference>
<keyword evidence="9" id="KW-0418">Kinase</keyword>
<evidence type="ECO:0000256" key="5">
    <source>
        <dbReference type="ARBA" id="ARBA00022553"/>
    </source>
</evidence>
<dbReference type="GO" id="GO:0000155">
    <property type="term" value="F:phosphorelay sensor kinase activity"/>
    <property type="evidence" value="ECO:0007669"/>
    <property type="project" value="InterPro"/>
</dbReference>
<keyword evidence="13 14" id="KW-0472">Membrane</keyword>
<keyword evidence="11 14" id="KW-1133">Transmembrane helix</keyword>
<dbReference type="SMART" id="SM00388">
    <property type="entry name" value="HisKA"/>
    <property type="match status" value="1"/>
</dbReference>
<name>A0A1M5XJ12_9BACI</name>
<dbReference type="GO" id="GO:0005886">
    <property type="term" value="C:plasma membrane"/>
    <property type="evidence" value="ECO:0007669"/>
    <property type="project" value="UniProtKB-SubCell"/>
</dbReference>
<comment type="subcellular location">
    <subcellularLocation>
        <location evidence="2">Cell membrane</location>
        <topology evidence="2">Multi-pass membrane protein</topology>
    </subcellularLocation>
</comment>
<protein>
    <recommendedName>
        <fullName evidence="3">histidine kinase</fullName>
        <ecNumber evidence="3">2.7.13.3</ecNumber>
    </recommendedName>
</protein>
<evidence type="ECO:0000256" key="13">
    <source>
        <dbReference type="ARBA" id="ARBA00023136"/>
    </source>
</evidence>
<keyword evidence="12" id="KW-0902">Two-component regulatory system</keyword>
<evidence type="ECO:0000256" key="12">
    <source>
        <dbReference type="ARBA" id="ARBA00023012"/>
    </source>
</evidence>
<keyword evidence="6" id="KW-0808">Transferase</keyword>
<keyword evidence="8" id="KW-0547">Nucleotide-binding</keyword>
<evidence type="ECO:0000256" key="14">
    <source>
        <dbReference type="SAM" id="Phobius"/>
    </source>
</evidence>
<evidence type="ECO:0000259" key="15">
    <source>
        <dbReference type="PROSITE" id="PS50109"/>
    </source>
</evidence>
<dbReference type="PANTHER" id="PTHR45436">
    <property type="entry name" value="SENSOR HISTIDINE KINASE YKOH"/>
    <property type="match status" value="1"/>
</dbReference>
<evidence type="ECO:0000256" key="10">
    <source>
        <dbReference type="ARBA" id="ARBA00022840"/>
    </source>
</evidence>
<dbReference type="InterPro" id="IPR003660">
    <property type="entry name" value="HAMP_dom"/>
</dbReference>
<dbReference type="Gene3D" id="3.30.565.10">
    <property type="entry name" value="Histidine kinase-like ATPase, C-terminal domain"/>
    <property type="match status" value="1"/>
</dbReference>
<keyword evidence="5" id="KW-0597">Phosphoprotein</keyword>
<dbReference type="SUPFAM" id="SSF55874">
    <property type="entry name" value="ATPase domain of HSP90 chaperone/DNA topoisomerase II/histidine kinase"/>
    <property type="match status" value="1"/>
</dbReference>
<sequence length="456" mass="52175">MKLTLRTKIFIYLLLVSLCGVFLTSFSIFFGVENQFSSYLQISREEKTSFVEEEIIRTYQQTGSLVSEQANSILHDQAMTENLFYTIYDQSGDVVADSTRMQHMMRGMGMHQQAETVDYETSSHPIEVDGEKVGTMEVVYPVELVGEDFTFLKSIQKNILIAVIAIILLSILFSFLFSRRLSAGFTRLSTAIQQLKKHKRVDVPVKDLSVEMKQLGESFNELANSLAKEEQLRKQFTADFAHELRTPLATLRSQLEAYQDGIWEPTPERLQKSHHELMRLVRLVNELETLIAVENPQKKLNMSTLDARELLRFMDSQFQAAFHKKGVVLRSYFPNKEIHFRADEDRVTQILTNLMNNALQYTPTGKTVKIFTEEKEDYICFMVMDEGIGIKQEDIPFLFERFYRGDKSRATKTGGIGIGLSIVKALVDAHHGTIDFNSEVGQGTTVTVCFPKKEKH</sequence>
<dbReference type="FunFam" id="3.30.565.10:FF:000006">
    <property type="entry name" value="Sensor histidine kinase WalK"/>
    <property type="match status" value="1"/>
</dbReference>
<feature type="domain" description="HAMP" evidence="16">
    <location>
        <begin position="179"/>
        <end position="231"/>
    </location>
</feature>
<proteinExistence type="predicted"/>
<dbReference type="SUPFAM" id="SSF47384">
    <property type="entry name" value="Homodimeric domain of signal transducing histidine kinase"/>
    <property type="match status" value="1"/>
</dbReference>
<evidence type="ECO:0000256" key="4">
    <source>
        <dbReference type="ARBA" id="ARBA00022475"/>
    </source>
</evidence>
<dbReference type="InterPro" id="IPR050428">
    <property type="entry name" value="TCS_sensor_his_kinase"/>
</dbReference>
<dbReference type="InterPro" id="IPR036890">
    <property type="entry name" value="HATPase_C_sf"/>
</dbReference>
<dbReference type="PROSITE" id="PS50109">
    <property type="entry name" value="HIS_KIN"/>
    <property type="match status" value="1"/>
</dbReference>
<dbReference type="Pfam" id="PF02518">
    <property type="entry name" value="HATPase_c"/>
    <property type="match status" value="1"/>
</dbReference>
<feature type="transmembrane region" description="Helical" evidence="14">
    <location>
        <begin position="9"/>
        <end position="30"/>
    </location>
</feature>
<evidence type="ECO:0000256" key="9">
    <source>
        <dbReference type="ARBA" id="ARBA00022777"/>
    </source>
</evidence>
<comment type="catalytic activity">
    <reaction evidence="1">
        <text>ATP + protein L-histidine = ADP + protein N-phospho-L-histidine.</text>
        <dbReference type="EC" id="2.7.13.3"/>
    </reaction>
</comment>
<dbReference type="Gene3D" id="6.10.340.10">
    <property type="match status" value="1"/>
</dbReference>
<feature type="transmembrane region" description="Helical" evidence="14">
    <location>
        <begin position="159"/>
        <end position="177"/>
    </location>
</feature>
<dbReference type="Proteomes" id="UP000184079">
    <property type="component" value="Unassembled WGS sequence"/>
</dbReference>
<dbReference type="CDD" id="cd00082">
    <property type="entry name" value="HisKA"/>
    <property type="match status" value="1"/>
</dbReference>
<dbReference type="Pfam" id="PF00512">
    <property type="entry name" value="HisKA"/>
    <property type="match status" value="1"/>
</dbReference>
<dbReference type="SMART" id="SM00387">
    <property type="entry name" value="HATPase_c"/>
    <property type="match status" value="1"/>
</dbReference>
<evidence type="ECO:0000256" key="1">
    <source>
        <dbReference type="ARBA" id="ARBA00000085"/>
    </source>
</evidence>
<reference evidence="18" key="1">
    <citation type="submission" date="2016-11" db="EMBL/GenBank/DDBJ databases">
        <authorList>
            <person name="Varghese N."/>
            <person name="Submissions S."/>
        </authorList>
    </citation>
    <scope>NUCLEOTIDE SEQUENCE [LARGE SCALE GENOMIC DNA]</scope>
    <source>
        <strain evidence="18">CGMCC 1.6496</strain>
    </source>
</reference>
<dbReference type="CDD" id="cd00075">
    <property type="entry name" value="HATPase"/>
    <property type="match status" value="1"/>
</dbReference>
<dbReference type="PROSITE" id="PS50885">
    <property type="entry name" value="HAMP"/>
    <property type="match status" value="1"/>
</dbReference>
<dbReference type="OrthoDB" id="9813151at2"/>
<dbReference type="CDD" id="cd06225">
    <property type="entry name" value="HAMP"/>
    <property type="match status" value="1"/>
</dbReference>
<dbReference type="PANTHER" id="PTHR45436:SF5">
    <property type="entry name" value="SENSOR HISTIDINE KINASE TRCS"/>
    <property type="match status" value="1"/>
</dbReference>
<keyword evidence="4" id="KW-1003">Cell membrane</keyword>
<dbReference type="EC" id="2.7.13.3" evidence="3"/>
<keyword evidence="10" id="KW-0067">ATP-binding</keyword>
<evidence type="ECO:0000256" key="7">
    <source>
        <dbReference type="ARBA" id="ARBA00022692"/>
    </source>
</evidence>
<evidence type="ECO:0000313" key="17">
    <source>
        <dbReference type="EMBL" id="SHH99746.1"/>
    </source>
</evidence>
<evidence type="ECO:0000259" key="16">
    <source>
        <dbReference type="PROSITE" id="PS50885"/>
    </source>
</evidence>
<dbReference type="GO" id="GO:0005524">
    <property type="term" value="F:ATP binding"/>
    <property type="evidence" value="ECO:0007669"/>
    <property type="project" value="UniProtKB-KW"/>
</dbReference>
<evidence type="ECO:0000256" key="3">
    <source>
        <dbReference type="ARBA" id="ARBA00012438"/>
    </source>
</evidence>
<dbReference type="InterPro" id="IPR036097">
    <property type="entry name" value="HisK_dim/P_sf"/>
</dbReference>
<dbReference type="InterPro" id="IPR005467">
    <property type="entry name" value="His_kinase_dom"/>
</dbReference>
<keyword evidence="18" id="KW-1185">Reference proteome</keyword>
<dbReference type="AlphaFoldDB" id="A0A1M5XJ12"/>
<evidence type="ECO:0000256" key="2">
    <source>
        <dbReference type="ARBA" id="ARBA00004651"/>
    </source>
</evidence>
<dbReference type="InterPro" id="IPR004358">
    <property type="entry name" value="Sig_transdc_His_kin-like_C"/>
</dbReference>
<keyword evidence="7 14" id="KW-0812">Transmembrane</keyword>
<organism evidence="17 18">
    <name type="scientific">Virgibacillus chiguensis</name>
    <dbReference type="NCBI Taxonomy" id="411959"/>
    <lineage>
        <taxon>Bacteria</taxon>
        <taxon>Bacillati</taxon>
        <taxon>Bacillota</taxon>
        <taxon>Bacilli</taxon>
        <taxon>Bacillales</taxon>
        <taxon>Bacillaceae</taxon>
        <taxon>Virgibacillus</taxon>
    </lineage>
</organism>
<evidence type="ECO:0000256" key="8">
    <source>
        <dbReference type="ARBA" id="ARBA00022741"/>
    </source>
</evidence>
<evidence type="ECO:0000256" key="11">
    <source>
        <dbReference type="ARBA" id="ARBA00022989"/>
    </source>
</evidence>
<dbReference type="Pfam" id="PF00672">
    <property type="entry name" value="HAMP"/>
    <property type="match status" value="1"/>
</dbReference>
<evidence type="ECO:0000256" key="6">
    <source>
        <dbReference type="ARBA" id="ARBA00022679"/>
    </source>
</evidence>
<accession>A0A1M5XJ12</accession>
<dbReference type="InterPro" id="IPR003661">
    <property type="entry name" value="HisK_dim/P_dom"/>
</dbReference>
<dbReference type="RefSeq" id="WP_073013278.1">
    <property type="nucleotide sequence ID" value="NZ_FQXD01000028.1"/>
</dbReference>
<feature type="domain" description="Histidine kinase" evidence="15">
    <location>
        <begin position="239"/>
        <end position="454"/>
    </location>
</feature>
<dbReference type="PRINTS" id="PR00344">
    <property type="entry name" value="BCTRLSENSOR"/>
</dbReference>
<gene>
    <name evidence="17" type="ORF">SAMN05421807_1286</name>
</gene>